<accession>A0A543IYQ7</accession>
<gene>
    <name evidence="6" type="ORF">FHX40_2421</name>
</gene>
<dbReference type="SUPFAM" id="SSF46689">
    <property type="entry name" value="Homeodomain-like"/>
    <property type="match status" value="1"/>
</dbReference>
<keyword evidence="1" id="KW-0805">Transcription regulation</keyword>
<keyword evidence="7" id="KW-1185">Reference proteome</keyword>
<dbReference type="Pfam" id="PF00440">
    <property type="entry name" value="TetR_N"/>
    <property type="match status" value="1"/>
</dbReference>
<dbReference type="GO" id="GO:0003700">
    <property type="term" value="F:DNA-binding transcription factor activity"/>
    <property type="evidence" value="ECO:0007669"/>
    <property type="project" value="TreeGrafter"/>
</dbReference>
<feature type="domain" description="HTH tetR-type" evidence="5">
    <location>
        <begin position="18"/>
        <end position="78"/>
    </location>
</feature>
<evidence type="ECO:0000256" key="1">
    <source>
        <dbReference type="ARBA" id="ARBA00023015"/>
    </source>
</evidence>
<keyword evidence="2 4" id="KW-0238">DNA-binding</keyword>
<dbReference type="InterPro" id="IPR011075">
    <property type="entry name" value="TetR_C"/>
</dbReference>
<dbReference type="PROSITE" id="PS50977">
    <property type="entry name" value="HTH_TETR_2"/>
    <property type="match status" value="1"/>
</dbReference>
<dbReference type="Proteomes" id="UP000319213">
    <property type="component" value="Unassembled WGS sequence"/>
</dbReference>
<evidence type="ECO:0000256" key="2">
    <source>
        <dbReference type="ARBA" id="ARBA00023125"/>
    </source>
</evidence>
<dbReference type="InterPro" id="IPR009057">
    <property type="entry name" value="Homeodomain-like_sf"/>
</dbReference>
<dbReference type="PANTHER" id="PTHR30055:SF225">
    <property type="entry name" value="TRANSCRIPTIONAL REGULATORY PROTEIN-RELATED"/>
    <property type="match status" value="1"/>
</dbReference>
<feature type="DNA-binding region" description="H-T-H motif" evidence="4">
    <location>
        <begin position="41"/>
        <end position="60"/>
    </location>
</feature>
<dbReference type="Pfam" id="PF16859">
    <property type="entry name" value="TetR_C_11"/>
    <property type="match status" value="1"/>
</dbReference>
<dbReference type="InterPro" id="IPR001647">
    <property type="entry name" value="HTH_TetR"/>
</dbReference>
<evidence type="ECO:0000256" key="4">
    <source>
        <dbReference type="PROSITE-ProRule" id="PRU00335"/>
    </source>
</evidence>
<dbReference type="Gene3D" id="1.10.357.10">
    <property type="entry name" value="Tetracycline Repressor, domain 2"/>
    <property type="match status" value="1"/>
</dbReference>
<dbReference type="OrthoDB" id="9796019at2"/>
<dbReference type="InterPro" id="IPR036271">
    <property type="entry name" value="Tet_transcr_reg_TetR-rel_C_sf"/>
</dbReference>
<dbReference type="AlphaFoldDB" id="A0A543IYQ7"/>
<evidence type="ECO:0000313" key="7">
    <source>
        <dbReference type="Proteomes" id="UP000319213"/>
    </source>
</evidence>
<protein>
    <submittedName>
        <fullName evidence="6">TetR family transcriptional regulator</fullName>
    </submittedName>
</protein>
<keyword evidence="3" id="KW-0804">Transcription</keyword>
<proteinExistence type="predicted"/>
<dbReference type="PANTHER" id="PTHR30055">
    <property type="entry name" value="HTH-TYPE TRANSCRIPTIONAL REGULATOR RUTR"/>
    <property type="match status" value="1"/>
</dbReference>
<sequence length="214" mass="23355">MTAGQETDHRRRPRRRGPALDEAIFQAVLDELAEVGYARLTMEGVAQRARAGKASLYRRWPTRIELVMDAVYSRLPDPSAPPDTGSLRGDLLALLRANAEALAGPAGEAMRGLLSEALADSEVIARVRRNSQGATLRTMREILRRAVGRGEIDPAAVTDRRMEAGHALLRYHFLFNGTPIPDQVITQIVDEVLLPLFRSPTCPPSTGRAPAADG</sequence>
<comment type="caution">
    <text evidence="6">The sequence shown here is derived from an EMBL/GenBank/DDBJ whole genome shotgun (WGS) entry which is preliminary data.</text>
</comment>
<dbReference type="InterPro" id="IPR050109">
    <property type="entry name" value="HTH-type_TetR-like_transc_reg"/>
</dbReference>
<dbReference type="RefSeq" id="WP_142259681.1">
    <property type="nucleotide sequence ID" value="NZ_BMPV01000001.1"/>
</dbReference>
<evidence type="ECO:0000259" key="5">
    <source>
        <dbReference type="PROSITE" id="PS50977"/>
    </source>
</evidence>
<evidence type="ECO:0000256" key="3">
    <source>
        <dbReference type="ARBA" id="ARBA00023163"/>
    </source>
</evidence>
<name>A0A543IYQ7_9ACTN</name>
<organism evidence="6 7">
    <name type="scientific">Thermopolyspora flexuosa</name>
    <dbReference type="NCBI Taxonomy" id="103836"/>
    <lineage>
        <taxon>Bacteria</taxon>
        <taxon>Bacillati</taxon>
        <taxon>Actinomycetota</taxon>
        <taxon>Actinomycetes</taxon>
        <taxon>Streptosporangiales</taxon>
        <taxon>Streptosporangiaceae</taxon>
        <taxon>Thermopolyspora</taxon>
    </lineage>
</organism>
<dbReference type="Gene3D" id="1.10.10.60">
    <property type="entry name" value="Homeodomain-like"/>
    <property type="match status" value="1"/>
</dbReference>
<reference evidence="6 7" key="1">
    <citation type="submission" date="2019-06" db="EMBL/GenBank/DDBJ databases">
        <title>Sequencing the genomes of 1000 actinobacteria strains.</title>
        <authorList>
            <person name="Klenk H.-P."/>
        </authorList>
    </citation>
    <scope>NUCLEOTIDE SEQUENCE [LARGE SCALE GENOMIC DNA]</scope>
    <source>
        <strain evidence="6 7">DSM 43186</strain>
    </source>
</reference>
<dbReference type="EMBL" id="VFPQ01000001">
    <property type="protein sequence ID" value="TQM75704.1"/>
    <property type="molecule type" value="Genomic_DNA"/>
</dbReference>
<dbReference type="GO" id="GO:0000976">
    <property type="term" value="F:transcription cis-regulatory region binding"/>
    <property type="evidence" value="ECO:0007669"/>
    <property type="project" value="TreeGrafter"/>
</dbReference>
<dbReference type="SUPFAM" id="SSF48498">
    <property type="entry name" value="Tetracyclin repressor-like, C-terminal domain"/>
    <property type="match status" value="1"/>
</dbReference>
<evidence type="ECO:0000313" key="6">
    <source>
        <dbReference type="EMBL" id="TQM75704.1"/>
    </source>
</evidence>